<feature type="compositionally biased region" description="Basic and acidic residues" evidence="2">
    <location>
        <begin position="926"/>
        <end position="952"/>
    </location>
</feature>
<evidence type="ECO:0000256" key="2">
    <source>
        <dbReference type="SAM" id="MobiDB-lite"/>
    </source>
</evidence>
<reference evidence="4" key="1">
    <citation type="journal article" date="2014" name="Proc. Natl. Acad. Sci. U.S.A.">
        <title>Extensive sampling of basidiomycete genomes demonstrates inadequacy of the white-rot/brown-rot paradigm for wood decay fungi.</title>
        <authorList>
            <person name="Riley R."/>
            <person name="Salamov A.A."/>
            <person name="Brown D.W."/>
            <person name="Nagy L.G."/>
            <person name="Floudas D."/>
            <person name="Held B.W."/>
            <person name="Levasseur A."/>
            <person name="Lombard V."/>
            <person name="Morin E."/>
            <person name="Otillar R."/>
            <person name="Lindquist E.A."/>
            <person name="Sun H."/>
            <person name="LaButti K.M."/>
            <person name="Schmutz J."/>
            <person name="Jabbour D."/>
            <person name="Luo H."/>
            <person name="Baker S.E."/>
            <person name="Pisabarro A.G."/>
            <person name="Walton J.D."/>
            <person name="Blanchette R.A."/>
            <person name="Henrissat B."/>
            <person name="Martin F."/>
            <person name="Cullen D."/>
            <person name="Hibbett D.S."/>
            <person name="Grigoriev I.V."/>
        </authorList>
    </citation>
    <scope>NUCLEOTIDE SEQUENCE [LARGE SCALE GENOMIC DNA]</scope>
    <source>
        <strain evidence="4">FD-172 SS1</strain>
    </source>
</reference>
<sequence>MSVSSSQPRTSTPDLQTQLTQLFAHHPDARTNAAGQPVVPARALIAILSAFATQNGSVPLLGADEALELRAITEGNPDVEITPDLLVEFVVHKTEGRVKVGVKETELPLSPPQSSSSSVESTPPLADSKRAVGVDVRSESWHGSGSGSRSMSRSTSGSGNEGLHSRSMSTDSTGTSVYLPRRVADVSNPATPTTQTTAGKRRAVFEARQRSTPLEVAPPSSWSRRPKPTFRRRLSGASSHGASDSDASPSVPLSRKNSRNRTSNPTSPTSPSLPLSPPHSASSRPTSPSSNIYTHSLMGALASLPGSSRSRHRMSTSSNSSIDHSLDMDFRYPSHNDLVKMSKSPDPDDIDFSDRFSEHPRSASRTGSGLGISGARSPFHPTFESDSDSDSIAQSRSGDPTLVHSTSSPFSVLTPIASAQVTAEQLRWLSLRDEMEELRKANRELGKKLAERERLMQAGLEAREEELQELQQRIEELENESSSAKREEKDLRIKERSNSAQLLNMESEVLKAQKALDASRAAYQMLQKQYQEQCSESEKLRNTLRRRDQEIKDLYNHATTLDLESRKWKHEYEAAEKTVAALREDLDSARQSARELDEYKQENLLLKETIDRLRFDLDELRASNAGHAAHTGVANSIHGSMTRSLANELKARLMDAEAEEDADSEGEYGEDTDGDEDYMETIITASRRRKVGSRANKRPVVHVEETFKSYADAYTQHDPSEVSSSATTQTDPPPVILFASSGAQSEAEVPIVPVVGEMSVQTDQVDEDLDLTPTLQSIEIQTDALPTPAPIPAPEPIRPQPSTPPRSIPLAPPLVPDDDGHSAGDSSFGSHTTSPQNLKSYTSPNPFTPTLPSDQPPAYGHLDEEEKLKIGRAVLEKWHPGMTTITGIAGGVSQEAVEEWNHIKRELGFECMAVERVLQASKVTGSRRERSGADTPREHQHQHRLGSEHGGGDAEGGTSGSGSSPKSWGLIALGVGVWTAVVLAVALPVLQANSVPSGGPYADRQMWNAYSSLRGGAFEGFAANGPAQNAGEAVWVVAERLLFGAANAVRRMPT</sequence>
<keyword evidence="1" id="KW-0175">Coiled coil</keyword>
<feature type="compositionally biased region" description="Acidic residues" evidence="2">
    <location>
        <begin position="656"/>
        <end position="677"/>
    </location>
</feature>
<dbReference type="STRING" id="930990.A0A067MFR5"/>
<feature type="compositionally biased region" description="Polar residues" evidence="2">
    <location>
        <begin position="824"/>
        <end position="853"/>
    </location>
</feature>
<gene>
    <name evidence="3" type="ORF">BOTBODRAFT_175549</name>
</gene>
<keyword evidence="4" id="KW-1185">Reference proteome</keyword>
<dbReference type="OrthoDB" id="432685at2759"/>
<feature type="compositionally biased region" description="Polar residues" evidence="2">
    <location>
        <begin position="188"/>
        <end position="198"/>
    </location>
</feature>
<organism evidence="3 4">
    <name type="scientific">Botryobasidium botryosum (strain FD-172 SS1)</name>
    <dbReference type="NCBI Taxonomy" id="930990"/>
    <lineage>
        <taxon>Eukaryota</taxon>
        <taxon>Fungi</taxon>
        <taxon>Dikarya</taxon>
        <taxon>Basidiomycota</taxon>
        <taxon>Agaricomycotina</taxon>
        <taxon>Agaricomycetes</taxon>
        <taxon>Cantharellales</taxon>
        <taxon>Botryobasidiaceae</taxon>
        <taxon>Botryobasidium</taxon>
    </lineage>
</organism>
<dbReference type="InParanoid" id="A0A067MFR5"/>
<feature type="compositionally biased region" description="Low complexity" evidence="2">
    <location>
        <begin position="235"/>
        <end position="290"/>
    </location>
</feature>
<feature type="region of interest" description="Disordered" evidence="2">
    <location>
        <begin position="102"/>
        <end position="406"/>
    </location>
</feature>
<feature type="coiled-coil region" evidence="1">
    <location>
        <begin position="431"/>
        <end position="494"/>
    </location>
</feature>
<protein>
    <submittedName>
        <fullName evidence="3">Uncharacterized protein</fullName>
    </submittedName>
</protein>
<evidence type="ECO:0000313" key="4">
    <source>
        <dbReference type="Proteomes" id="UP000027195"/>
    </source>
</evidence>
<evidence type="ECO:0000256" key="1">
    <source>
        <dbReference type="SAM" id="Coils"/>
    </source>
</evidence>
<dbReference type="HOGENOM" id="CLU_007283_0_0_1"/>
<proteinExistence type="predicted"/>
<dbReference type="AlphaFoldDB" id="A0A067MFR5"/>
<evidence type="ECO:0000313" key="3">
    <source>
        <dbReference type="EMBL" id="KDQ13555.1"/>
    </source>
</evidence>
<feature type="compositionally biased region" description="Basic and acidic residues" evidence="2">
    <location>
        <begin position="324"/>
        <end position="361"/>
    </location>
</feature>
<feature type="compositionally biased region" description="Pro residues" evidence="2">
    <location>
        <begin position="787"/>
        <end position="815"/>
    </location>
</feature>
<feature type="compositionally biased region" description="Polar residues" evidence="2">
    <location>
        <begin position="390"/>
        <end position="406"/>
    </location>
</feature>
<feature type="compositionally biased region" description="Low complexity" evidence="2">
    <location>
        <begin position="141"/>
        <end position="158"/>
    </location>
</feature>
<name>A0A067MFR5_BOTB1</name>
<feature type="region of interest" description="Disordered" evidence="2">
    <location>
        <begin position="783"/>
        <end position="860"/>
    </location>
</feature>
<feature type="region of interest" description="Disordered" evidence="2">
    <location>
        <begin position="716"/>
        <end position="735"/>
    </location>
</feature>
<feature type="coiled-coil region" evidence="1">
    <location>
        <begin position="523"/>
        <end position="616"/>
    </location>
</feature>
<feature type="compositionally biased region" description="Basic and acidic residues" evidence="2">
    <location>
        <begin position="127"/>
        <end position="140"/>
    </location>
</feature>
<accession>A0A067MFR5</accession>
<feature type="compositionally biased region" description="Basic residues" evidence="2">
    <location>
        <begin position="224"/>
        <end position="234"/>
    </location>
</feature>
<dbReference type="EMBL" id="KL198043">
    <property type="protein sequence ID" value="KDQ13555.1"/>
    <property type="molecule type" value="Genomic_DNA"/>
</dbReference>
<dbReference type="Proteomes" id="UP000027195">
    <property type="component" value="Unassembled WGS sequence"/>
</dbReference>
<feature type="compositionally biased region" description="Polar residues" evidence="2">
    <location>
        <begin position="166"/>
        <end position="176"/>
    </location>
</feature>
<feature type="region of interest" description="Disordered" evidence="2">
    <location>
        <begin position="922"/>
        <end position="963"/>
    </location>
</feature>
<feature type="compositionally biased region" description="Polar residues" evidence="2">
    <location>
        <begin position="721"/>
        <end position="730"/>
    </location>
</feature>
<feature type="region of interest" description="Disordered" evidence="2">
    <location>
        <begin position="654"/>
        <end position="677"/>
    </location>
</feature>
<feature type="compositionally biased region" description="Low complexity" evidence="2">
    <location>
        <begin position="112"/>
        <end position="125"/>
    </location>
</feature>